<evidence type="ECO:0000313" key="2">
    <source>
        <dbReference type="Proteomes" id="UP000295117"/>
    </source>
</evidence>
<dbReference type="EMBL" id="PECH01000007">
    <property type="protein sequence ID" value="TDZ82149.1"/>
    <property type="molecule type" value="Genomic_DNA"/>
</dbReference>
<dbReference type="AlphaFoldDB" id="A0A4R8S2M8"/>
<reference evidence="1 2" key="1">
    <citation type="journal article" date="2019" name="Sci. Rep.">
        <title>Extended insight into the Mycobacterium chelonae-abscessus complex through whole genome sequencing of Mycobacterium salmoniphilum outbreak and Mycobacterium salmoniphilum-like strains.</title>
        <authorList>
            <person name="Behra P.R.K."/>
            <person name="Das S."/>
            <person name="Pettersson B.M.F."/>
            <person name="Shirreff L."/>
            <person name="DuCote T."/>
            <person name="Jacobsson K.G."/>
            <person name="Ennis D.G."/>
            <person name="Kirsebom L.A."/>
        </authorList>
    </citation>
    <scope>NUCLEOTIDE SEQUENCE [LARGE SCALE GENOMIC DNA]</scope>
    <source>
        <strain evidence="1 2">DE 4585</strain>
    </source>
</reference>
<gene>
    <name evidence="1" type="ORF">DE4585_02681</name>
</gene>
<comment type="caution">
    <text evidence="1">The sequence shown here is derived from an EMBL/GenBank/DDBJ whole genome shotgun (WGS) entry which is preliminary data.</text>
</comment>
<dbReference type="Proteomes" id="UP000295117">
    <property type="component" value="Unassembled WGS sequence"/>
</dbReference>
<sequence>MEALRQITQSAVRIDAQIDDNESSWSSWISEVEVLLGHNAAGDMSHDGQSLDSFQRMRKAGWTPKAAVEAVWTGRPLR</sequence>
<accession>A0A4R8S2M8</accession>
<protein>
    <submittedName>
        <fullName evidence="1">Uncharacterized protein</fullName>
    </submittedName>
</protein>
<name>A0A4R8S2M8_9MYCO</name>
<proteinExistence type="predicted"/>
<evidence type="ECO:0000313" key="1">
    <source>
        <dbReference type="EMBL" id="TDZ82149.1"/>
    </source>
</evidence>
<organism evidence="1 2">
    <name type="scientific">Mycobacteroides salmoniphilum</name>
    <dbReference type="NCBI Taxonomy" id="404941"/>
    <lineage>
        <taxon>Bacteria</taxon>
        <taxon>Bacillati</taxon>
        <taxon>Actinomycetota</taxon>
        <taxon>Actinomycetes</taxon>
        <taxon>Mycobacteriales</taxon>
        <taxon>Mycobacteriaceae</taxon>
        <taxon>Mycobacteroides</taxon>
    </lineage>
</organism>